<feature type="region of interest" description="Disordered" evidence="7">
    <location>
        <begin position="594"/>
        <end position="635"/>
    </location>
</feature>
<dbReference type="Proteomes" id="UP000019678">
    <property type="component" value="Unassembled WGS sequence"/>
</dbReference>
<comment type="caution">
    <text evidence="11">The sequence shown here is derived from an EMBL/GenBank/DDBJ whole genome shotgun (WGS) entry which is preliminary data.</text>
</comment>
<evidence type="ECO:0000256" key="2">
    <source>
        <dbReference type="ARBA" id="ARBA00012121"/>
    </source>
</evidence>
<gene>
    <name evidence="6" type="primary">cysC</name>
    <name evidence="11" type="ORF">CAP_4125</name>
</gene>
<dbReference type="GO" id="GO:0070814">
    <property type="term" value="P:hydrogen sulfide biosynthetic process"/>
    <property type="evidence" value="ECO:0007669"/>
    <property type="project" value="UniProtKB-UniRule"/>
</dbReference>
<dbReference type="NCBIfam" id="NF002059">
    <property type="entry name" value="PRK00889.1"/>
    <property type="match status" value="1"/>
</dbReference>
<dbReference type="Gene3D" id="3.10.400.10">
    <property type="entry name" value="Sulfate adenylyltransferase"/>
    <property type="match status" value="1"/>
</dbReference>
<dbReference type="Gene3D" id="3.40.50.620">
    <property type="entry name" value="HUPs"/>
    <property type="match status" value="1"/>
</dbReference>
<evidence type="ECO:0000256" key="3">
    <source>
        <dbReference type="ARBA" id="ARBA00022679"/>
    </source>
</evidence>
<comment type="function">
    <text evidence="6">Catalyzes the synthesis of activated sulfate.</text>
</comment>
<feature type="compositionally biased region" description="Low complexity" evidence="7">
    <location>
        <begin position="247"/>
        <end position="265"/>
    </location>
</feature>
<keyword evidence="11" id="KW-0548">Nucleotidyltransferase</keyword>
<dbReference type="SUPFAM" id="SSF52540">
    <property type="entry name" value="P-loop containing nucleoside triphosphate hydrolases"/>
    <property type="match status" value="1"/>
</dbReference>
<dbReference type="GO" id="GO:0005524">
    <property type="term" value="F:ATP binding"/>
    <property type="evidence" value="ECO:0007669"/>
    <property type="project" value="UniProtKB-UniRule"/>
</dbReference>
<keyword evidence="5 6" id="KW-0067">ATP-binding</keyword>
<dbReference type="InterPro" id="IPR015947">
    <property type="entry name" value="PUA-like_sf"/>
</dbReference>
<accession>A0A017TID7</accession>
<dbReference type="HAMAP" id="MF_00065">
    <property type="entry name" value="Adenylyl_sulf_kinase"/>
    <property type="match status" value="1"/>
</dbReference>
<reference evidence="11 12" key="1">
    <citation type="submission" date="2013-05" db="EMBL/GenBank/DDBJ databases">
        <title>Genome assembly of Chondromyces apiculatus DSM 436.</title>
        <authorList>
            <person name="Sharma G."/>
            <person name="Khatri I."/>
            <person name="Kaur C."/>
            <person name="Mayilraj S."/>
            <person name="Subramanian S."/>
        </authorList>
    </citation>
    <scope>NUCLEOTIDE SEQUENCE [LARGE SCALE GENOMIC DNA]</scope>
    <source>
        <strain evidence="11 12">DSM 436</strain>
    </source>
</reference>
<feature type="compositionally biased region" description="Pro residues" evidence="7">
    <location>
        <begin position="217"/>
        <end position="246"/>
    </location>
</feature>
<feature type="binding site" evidence="6">
    <location>
        <begin position="10"/>
        <end position="17"/>
    </location>
    <ligand>
        <name>ATP</name>
        <dbReference type="ChEBI" id="CHEBI:30616"/>
    </ligand>
</feature>
<evidence type="ECO:0000256" key="1">
    <source>
        <dbReference type="ARBA" id="ARBA00001823"/>
    </source>
</evidence>
<dbReference type="InterPro" id="IPR027417">
    <property type="entry name" value="P-loop_NTPase"/>
</dbReference>
<evidence type="ECO:0000256" key="7">
    <source>
        <dbReference type="SAM" id="MobiDB-lite"/>
    </source>
</evidence>
<feature type="domain" description="Sulphate adenylyltransferase catalytic" evidence="9">
    <location>
        <begin position="479"/>
        <end position="718"/>
    </location>
</feature>
<dbReference type="AlphaFoldDB" id="A0A017TID7"/>
<dbReference type="NCBIfam" id="NF003013">
    <property type="entry name" value="PRK03846.1"/>
    <property type="match status" value="1"/>
</dbReference>
<dbReference type="GO" id="GO:0019379">
    <property type="term" value="P:sulfate assimilation, phosphoadenylyl sulfate reduction by phosphoadenylyl-sulfate reductase (thioredoxin)"/>
    <property type="evidence" value="ECO:0007669"/>
    <property type="project" value="TreeGrafter"/>
</dbReference>
<comment type="pathway">
    <text evidence="6">Sulfur metabolism; hydrogen sulfide biosynthesis; sulfite from sulfate: step 2/3.</text>
</comment>
<evidence type="ECO:0000256" key="5">
    <source>
        <dbReference type="ARBA" id="ARBA00022840"/>
    </source>
</evidence>
<dbReference type="CDD" id="cd02027">
    <property type="entry name" value="APSK"/>
    <property type="match status" value="1"/>
</dbReference>
<dbReference type="OrthoDB" id="9804504at2"/>
<evidence type="ECO:0000313" key="11">
    <source>
        <dbReference type="EMBL" id="EYF08595.1"/>
    </source>
</evidence>
<protein>
    <recommendedName>
        <fullName evidence="2 6">Adenylyl-sulfate kinase</fullName>
        <ecNumber evidence="2 6">2.7.1.25</ecNumber>
    </recommendedName>
    <alternativeName>
        <fullName evidence="6">APS kinase</fullName>
    </alternativeName>
    <alternativeName>
        <fullName evidence="6">ATP adenosine-5'-phosphosulfate 3'-phosphotransferase</fullName>
    </alternativeName>
    <alternativeName>
        <fullName evidence="6">Adenosine-5'-phosphosulfate kinase</fullName>
    </alternativeName>
</protein>
<organism evidence="11 12">
    <name type="scientific">Chondromyces apiculatus DSM 436</name>
    <dbReference type="NCBI Taxonomy" id="1192034"/>
    <lineage>
        <taxon>Bacteria</taxon>
        <taxon>Pseudomonadati</taxon>
        <taxon>Myxococcota</taxon>
        <taxon>Polyangia</taxon>
        <taxon>Polyangiales</taxon>
        <taxon>Polyangiaceae</taxon>
        <taxon>Chondromyces</taxon>
    </lineage>
</organism>
<keyword evidence="6" id="KW-0597">Phosphoprotein</keyword>
<evidence type="ECO:0000259" key="8">
    <source>
        <dbReference type="Pfam" id="PF01583"/>
    </source>
</evidence>
<dbReference type="SUPFAM" id="SSF88697">
    <property type="entry name" value="PUA domain-like"/>
    <property type="match status" value="1"/>
</dbReference>
<sequence>MAGFVVWFTGLSGTGKSTLAAMLSAELRARGVHVEVLDGDEVRTHLSRGLGFSREDRDTNVRRIGFVAKLLARAGSCAITAAISPYRQTRDEQRAQIPGFVEIHCDCALDALAERDPKGLYKKALAGEITHFTGVDDPYERPEHPELVVHTDREAPEASLARILVTLEDLGHIPRRQDAPRTTPPPVARTMPPPTERSAPPTERSIPPGVARTSPSAAPPAAPPASPRSAPPGAPRSAPPGAPRSSPPGTSRSTSPPAARRTTPPSGMPLAAPPSTSRSSFPPAARRTTPPSGIPVSAPLPSRLRHDVLLPPHGGELTPCYVDPRSRESLAARAETLPIVDLDACAEHDLHLLATGAYAPLRGFMTSRDYLRVVRDLRLERGLPWALPITLATTEEAAAPLRVGVEAALRARDGRLVALLDVTDIYRPDKDLEARALFGTTDPEHPGVAALHQSGPVYLGGAVHAFDRPVPPDFPAREHTPAETRAHFADRGFRHVTGYLTRDPLDRAHEYLTKAAMELCDDLLLHALVDAPSPDDFPAPVRMRCHEALLAHYYPQSRVLLSVYPAPLRAAGARDLLHHALVLKNHGCSHVLIAPDHPALTTPPSDARPSESRPGEARPGEARPGEARPGEARPEARAIDEARAVFQRFAPAELGIVPLFVEPAFHSTALGTIATAKTSPGDASTRLHLTPVEVRAMLQRGQLPPPEILRPEVARLLADATVVRLPRSTPPERDPQRDP</sequence>
<dbReference type="InterPro" id="IPR050512">
    <property type="entry name" value="Sulf_AdTrans/APS_kinase"/>
</dbReference>
<dbReference type="GO" id="GO:0004781">
    <property type="term" value="F:sulfate adenylyltransferase (ATP) activity"/>
    <property type="evidence" value="ECO:0007669"/>
    <property type="project" value="InterPro"/>
</dbReference>
<comment type="similarity">
    <text evidence="6">Belongs to the APS kinase family.</text>
</comment>
<dbReference type="eggNOG" id="COG2046">
    <property type="taxonomic scope" value="Bacteria"/>
</dbReference>
<dbReference type="Pfam" id="PF01583">
    <property type="entry name" value="APS_kinase"/>
    <property type="match status" value="1"/>
</dbReference>
<dbReference type="InterPro" id="IPR024951">
    <property type="entry name" value="Sulfurylase_cat_dom"/>
</dbReference>
<feature type="region of interest" description="Disordered" evidence="7">
    <location>
        <begin position="171"/>
        <end position="300"/>
    </location>
</feature>
<dbReference type="NCBIfam" id="TIGR00455">
    <property type="entry name" value="apsK"/>
    <property type="match status" value="1"/>
</dbReference>
<keyword evidence="3 6" id="KW-0808">Transferase</keyword>
<dbReference type="RefSeq" id="WP_052373999.1">
    <property type="nucleotide sequence ID" value="NZ_ASRX01000003.1"/>
</dbReference>
<evidence type="ECO:0000259" key="10">
    <source>
        <dbReference type="Pfam" id="PF14306"/>
    </source>
</evidence>
<dbReference type="GO" id="GO:0005737">
    <property type="term" value="C:cytoplasm"/>
    <property type="evidence" value="ECO:0007669"/>
    <property type="project" value="TreeGrafter"/>
</dbReference>
<dbReference type="SUPFAM" id="SSF52374">
    <property type="entry name" value="Nucleotidylyl transferase"/>
    <property type="match status" value="1"/>
</dbReference>
<keyword evidence="12" id="KW-1185">Reference proteome</keyword>
<feature type="domain" description="ATP-sulfurylase PUA-like" evidence="10">
    <location>
        <begin position="311"/>
        <end position="467"/>
    </location>
</feature>
<dbReference type="GO" id="GO:0004020">
    <property type="term" value="F:adenylylsulfate kinase activity"/>
    <property type="evidence" value="ECO:0007669"/>
    <property type="project" value="UniProtKB-UniRule"/>
</dbReference>
<dbReference type="EC" id="2.7.1.25" evidence="2 6"/>
<dbReference type="STRING" id="1192034.CAP_4125"/>
<evidence type="ECO:0000259" key="9">
    <source>
        <dbReference type="Pfam" id="PF01747"/>
    </source>
</evidence>
<keyword evidence="6" id="KW-0418">Kinase</keyword>
<keyword evidence="4 6" id="KW-0547">Nucleotide-binding</keyword>
<dbReference type="eggNOG" id="COG0529">
    <property type="taxonomic scope" value="Bacteria"/>
</dbReference>
<dbReference type="InterPro" id="IPR014729">
    <property type="entry name" value="Rossmann-like_a/b/a_fold"/>
</dbReference>
<dbReference type="UniPathway" id="UPA00140">
    <property type="reaction ID" value="UER00205"/>
</dbReference>
<feature type="compositionally biased region" description="Basic and acidic residues" evidence="7">
    <location>
        <begin position="608"/>
        <end position="635"/>
    </location>
</feature>
<dbReference type="InterPro" id="IPR025980">
    <property type="entry name" value="ATP-Sase_PUA-like_dom"/>
</dbReference>
<dbReference type="Pfam" id="PF01747">
    <property type="entry name" value="ATP-sulfurylase"/>
    <property type="match status" value="1"/>
</dbReference>
<evidence type="ECO:0000313" key="12">
    <source>
        <dbReference type="Proteomes" id="UP000019678"/>
    </source>
</evidence>
<dbReference type="Gene3D" id="3.40.50.300">
    <property type="entry name" value="P-loop containing nucleotide triphosphate hydrolases"/>
    <property type="match status" value="1"/>
</dbReference>
<evidence type="ECO:0000256" key="4">
    <source>
        <dbReference type="ARBA" id="ARBA00022741"/>
    </source>
</evidence>
<proteinExistence type="inferred from homology"/>
<dbReference type="Pfam" id="PF14306">
    <property type="entry name" value="PUA_2"/>
    <property type="match status" value="1"/>
</dbReference>
<dbReference type="InterPro" id="IPR002891">
    <property type="entry name" value="APS"/>
</dbReference>
<comment type="catalytic activity">
    <reaction evidence="1 6">
        <text>adenosine 5'-phosphosulfate + ATP = 3'-phosphoadenylyl sulfate + ADP + H(+)</text>
        <dbReference type="Rhea" id="RHEA:24152"/>
        <dbReference type="ChEBI" id="CHEBI:15378"/>
        <dbReference type="ChEBI" id="CHEBI:30616"/>
        <dbReference type="ChEBI" id="CHEBI:58243"/>
        <dbReference type="ChEBI" id="CHEBI:58339"/>
        <dbReference type="ChEBI" id="CHEBI:456216"/>
        <dbReference type="EC" id="2.7.1.25"/>
    </reaction>
</comment>
<dbReference type="InterPro" id="IPR059117">
    <property type="entry name" value="APS_kinase_dom"/>
</dbReference>
<dbReference type="PANTHER" id="PTHR42700">
    <property type="entry name" value="SULFATE ADENYLYLTRANSFERASE"/>
    <property type="match status" value="1"/>
</dbReference>
<name>A0A017TID7_9BACT</name>
<feature type="domain" description="APS kinase" evidence="8">
    <location>
        <begin position="3"/>
        <end position="149"/>
    </location>
</feature>
<evidence type="ECO:0000256" key="6">
    <source>
        <dbReference type="HAMAP-Rule" id="MF_00065"/>
    </source>
</evidence>
<feature type="compositionally biased region" description="Pro residues" evidence="7">
    <location>
        <begin position="182"/>
        <end position="195"/>
    </location>
</feature>
<dbReference type="GO" id="GO:0010134">
    <property type="term" value="P:sulfate assimilation via adenylyl sulfate reduction"/>
    <property type="evidence" value="ECO:0007669"/>
    <property type="project" value="TreeGrafter"/>
</dbReference>
<feature type="active site" description="Phosphoserine intermediate" evidence="6">
    <location>
        <position position="84"/>
    </location>
</feature>
<dbReference type="PANTHER" id="PTHR42700:SF1">
    <property type="entry name" value="SULFATE ADENYLYLTRANSFERASE"/>
    <property type="match status" value="1"/>
</dbReference>
<dbReference type="EMBL" id="ASRX01000003">
    <property type="protein sequence ID" value="EYF08595.1"/>
    <property type="molecule type" value="Genomic_DNA"/>
</dbReference>